<feature type="region of interest" description="Disordered" evidence="1">
    <location>
        <begin position="2139"/>
        <end position="2169"/>
    </location>
</feature>
<feature type="domain" description="EGF-like" evidence="3">
    <location>
        <begin position="1389"/>
        <end position="1434"/>
    </location>
</feature>
<keyword evidence="2" id="KW-1133">Transmembrane helix</keyword>
<feature type="domain" description="EGF-like" evidence="3">
    <location>
        <begin position="341"/>
        <end position="372"/>
    </location>
</feature>
<gene>
    <name evidence="4" type="ORF">PPERSA_10838</name>
</gene>
<feature type="transmembrane region" description="Helical" evidence="2">
    <location>
        <begin position="1979"/>
        <end position="1997"/>
    </location>
</feature>
<keyword evidence="2" id="KW-0472">Membrane</keyword>
<feature type="domain" description="EGF-like" evidence="3">
    <location>
        <begin position="473"/>
        <end position="512"/>
    </location>
</feature>
<feature type="transmembrane region" description="Helical" evidence="2">
    <location>
        <begin position="1804"/>
        <end position="1829"/>
    </location>
</feature>
<dbReference type="SUPFAM" id="SSF52047">
    <property type="entry name" value="RNI-like"/>
    <property type="match status" value="1"/>
</dbReference>
<sequence length="2281" mass="262247">MNQCIRNDNINDISCFSGMFDNLPSLTSVSIDLCYNPLNPWDISNIVINAINLTQMKIFYGSSSHTVEQTDCTIYNNNLEEISIVPQGMYNNCPNFFTNMPNLIKVHVFIYANMNYDDINYVISLLQSTGIYYLRLYFEYNQISDYTEMNYLLDGIGLTLQNLLIQVKGNSADQYGMNFVLEPAFNKGIINISSINTDFEDLDYTNSQWIYSLNSMQRYISMMTNGYCISNYMMANYFIENNGNKTCLECPYDSCHVCSSNLKCDICRYSVPARQPPYCNCPDGYYSGPGYTCLKCQNLCKTCDNANTCLTCVSSSPPRIGNNCDCPNFYYDDGLNYQCAACLLNCKYCTNSTTCDSCADNYLMSPDLQSCYACNYLCGFCISHTDNCVTCADNRQNPPNCDVCPDKTFEVQLQALCENCAPRCGTCINNFKNCTSCTGKFRSDDIPNCTCQDGYYDDGENSDCQVCDSQCLTCEGTADNCTSCFGKYRIGDVPACTCKEGYFDDRKNLDCQTIHEYERFILFIGDDCHYSCNQCVGQEYERCVTCNNNLILMPILTINEDQILNDEDYTMNFGNQIDIGVCTCEAGQQNQEGQQCIDIESSLKFVFIGSFSGMVGVVIINLTELIWKKKITPLLISFLFFQCLSYCQFTNFYKVLFETRYYSIFQNFNLITLMAQPQFVDLRNTDNSILDNRHYYQFSLRFQNFSFSPLLQIIVFVLTAFLIFPLIVNILQYFIKEEQDEQEQIDKNYITHTNNTIDIQLQNMSNTEHLKENINLQSQQNLLNNKKIHMDIFKSQLLGQQITSQQLEELEQEKALKYNEFKVANIFETKNKESKMEQVQNKERNQKQFNLNLQDLEYIEKNPKIEDFLPQDLQTEEKQLHTSTSLNYMQQSSSQINSDKSKNYQKKVRNIKMVKTTNLEDIRDNFQNNRIKKRYQKNLRNQFSLESPKKVSYSYYSQVQFDSVIDDINFIASRSSWTSLSLNGGGSGFYGDLSGLGVLSTCTNLKSFSSNQIVNVCAGLTYINTFTSLTSIRLNFANNPLNPWDVSNVVLNAGGLTYLKLFYGSNSDVVDMTGCTIYNNNLQEWHLTPSGIYNKCPNLFTNLPNLQKVHLYFYSSVDYDDANYAALILAPTDVYYLRYYFDSCDYVTDFSQIQDMVAELNIVYYMYLSWTNSLLTDSDLAHFDSMFTSFATLSTIQTLTISLSYNDINNVTGFNHAFENFTSLSELYIHLEQNDIYDYMQMEYLYSGIGLTLSQIGLYLDGNSGSQYDMNYVLLEPFNQGHIYLDYIITDFNDPDYNTNSQGINNLESNQRYITMLDYGYCISYYTMATYYTNTAGSKVCKDCPYNACHVCSSDLKCDICRYSVPARELPDCECPDGFYTGADYTCLECFKLCRTCDNGSTCLTCVSSSPPRTGQYCDCPIFFWDDGENDQCAACLPNCINCDNADTCDACQSGYLLSVDQTTCTECFYTCAECSGSITNCDSCADNRQNPPNCDVCPDKTFEVPLQALCENCAPRCGTCISDFENCTSCTGKFRFDDNPNCTCQDGYYDDGENSDCQVCDSQCRTCEGTADNCTSCFGKYRVGAAPTCTCKEGYFDDGENLDCQTIEEYERFILFIGDDCHYSCNQCVGQEYERCVTCNNNLILMPILTINEDQILNDEDHTMNFGNQIDIGVCTCEAGQQNQEGQQCIDIESSLKFVFIGSFSGMVGVVIINLTELIWKKKITPLLISFLFFQCLSYCQFTNFYKVLFETRYYSIFQNFNLITLMAQPQFVDLRNTDNSILDNRHYYQFSLRFQNFSFSPLLQIIVFVLTAFLIFPLIVNILQYFIKEEQDEEEKIKAIENQQQSPKQNKNNLFNGKSTNLQSQGEDELITNNQLLNSNNAKDNHLEIFRQQLMGQKITEKQKELLEEEKIKKYSDYIGKYKKDIIYKYNNKQYNLGNIDHQLSQIYILILLIFSQEIITYLVINFDFQMSKIEYLYVAMFITYVYVIAIYMIFKKVNFEWNFQRKKFVFDGIDIVKITEEDEQGFWKKQQQLDSYSNLQLKISGHGIISYFIFSMVIFISQFVKSRIKVANIQEKVDAKKNKSSSIQQDKKAKKRKVDDYNDDNKNSDNDQNDQIIEEIKSGLILQDIEYIDSESKVKSGSENNSTTRDFLTNANTNASSKKKKMNQSYKFNIGQDIDDLRNNYMARRMQKNQRITQNQHFQSQNIDFSNNSSRLISSSNLNFAQSKRVSGIFHQQNQDQPDSGNNINTNFGQNLTEFTDKSRSRMQSMKVFQKLNE</sequence>
<dbReference type="SUPFAM" id="SSF57184">
    <property type="entry name" value="Growth factor receptor domain"/>
    <property type="match status" value="4"/>
</dbReference>
<dbReference type="InterPro" id="IPR006212">
    <property type="entry name" value="Furin_repeat"/>
</dbReference>
<keyword evidence="5" id="KW-1185">Reference proteome</keyword>
<dbReference type="Proteomes" id="UP000054937">
    <property type="component" value="Unassembled WGS sequence"/>
</dbReference>
<comment type="caution">
    <text evidence="4">The sequence shown here is derived from an EMBL/GenBank/DDBJ whole genome shotgun (WGS) entry which is preliminary data.</text>
</comment>
<feature type="domain" description="EGF-like" evidence="3">
    <location>
        <begin position="419"/>
        <end position="465"/>
    </location>
</feature>
<proteinExistence type="predicted"/>
<feature type="compositionally biased region" description="Basic and acidic residues" evidence="1">
    <location>
        <begin position="2100"/>
        <end position="2112"/>
    </location>
</feature>
<dbReference type="SMART" id="SM00181">
    <property type="entry name" value="EGF"/>
    <property type="match status" value="10"/>
</dbReference>
<feature type="domain" description="EGF-like" evidence="3">
    <location>
        <begin position="1351"/>
        <end position="1388"/>
    </location>
</feature>
<evidence type="ECO:0000256" key="2">
    <source>
        <dbReference type="SAM" id="Phobius"/>
    </source>
</evidence>
<feature type="transmembrane region" description="Helical" evidence="2">
    <location>
        <begin position="605"/>
        <end position="627"/>
    </location>
</feature>
<dbReference type="OrthoDB" id="300641at2759"/>
<feature type="compositionally biased region" description="Polar residues" evidence="1">
    <location>
        <begin position="2144"/>
        <end position="2154"/>
    </location>
</feature>
<dbReference type="EMBL" id="LDAU01000194">
    <property type="protein sequence ID" value="KRX00339.1"/>
    <property type="molecule type" value="Genomic_DNA"/>
</dbReference>
<reference evidence="4 5" key="1">
    <citation type="journal article" date="2015" name="Sci. Rep.">
        <title>Genome of the facultative scuticociliatosis pathogen Pseudocohnilembus persalinus provides insight into its virulence through horizontal gene transfer.</title>
        <authorList>
            <person name="Xiong J."/>
            <person name="Wang G."/>
            <person name="Cheng J."/>
            <person name="Tian M."/>
            <person name="Pan X."/>
            <person name="Warren A."/>
            <person name="Jiang C."/>
            <person name="Yuan D."/>
            <person name="Miao W."/>
        </authorList>
    </citation>
    <scope>NUCLEOTIDE SEQUENCE [LARGE SCALE GENOMIC DNA]</scope>
    <source>
        <strain evidence="4">36N120E</strain>
    </source>
</reference>
<accession>A0A0V0QDR2</accession>
<dbReference type="PANTHER" id="PTHR15332:SF175">
    <property type="entry name" value="PROPROTEIN CONVERTASE SUBTILISIN_KEXIN TYPE 5-LIKE"/>
    <property type="match status" value="1"/>
</dbReference>
<dbReference type="PANTHER" id="PTHR15332">
    <property type="entry name" value="PROPROTEIN CONVERTASE SUBTILISIN_KEXIN TYPE 5-LIKE"/>
    <property type="match status" value="1"/>
</dbReference>
<feature type="domain" description="EGF-like" evidence="3">
    <location>
        <begin position="302"/>
        <end position="340"/>
    </location>
</feature>
<dbReference type="Gene3D" id="2.10.220.10">
    <property type="entry name" value="Hormone Receptor, Insulin-like Growth Factor Receptor 1, Chain A, domain 2"/>
    <property type="match status" value="3"/>
</dbReference>
<dbReference type="InterPro" id="IPR000742">
    <property type="entry name" value="EGF"/>
</dbReference>
<feature type="transmembrane region" description="Helical" evidence="2">
    <location>
        <begin position="710"/>
        <end position="735"/>
    </location>
</feature>
<feature type="region of interest" description="Disordered" evidence="1">
    <location>
        <begin position="2084"/>
        <end position="2117"/>
    </location>
</feature>
<evidence type="ECO:0000313" key="5">
    <source>
        <dbReference type="Proteomes" id="UP000054937"/>
    </source>
</evidence>
<feature type="transmembrane region" description="Helical" evidence="2">
    <location>
        <begin position="1699"/>
        <end position="1721"/>
    </location>
</feature>
<feature type="transmembrane region" description="Helical" evidence="2">
    <location>
        <begin position="2046"/>
        <end position="2067"/>
    </location>
</feature>
<protein>
    <submittedName>
        <fullName evidence="4">Insulin-like growth factor binding protein, N-terminal</fullName>
    </submittedName>
</protein>
<feature type="transmembrane region" description="Helical" evidence="2">
    <location>
        <begin position="1949"/>
        <end position="1967"/>
    </location>
</feature>
<keyword evidence="2" id="KW-0812">Transmembrane</keyword>
<dbReference type="SMART" id="SM00261">
    <property type="entry name" value="FU"/>
    <property type="match status" value="7"/>
</dbReference>
<feature type="domain" description="EGF-like" evidence="3">
    <location>
        <begin position="1513"/>
        <end position="1559"/>
    </location>
</feature>
<feature type="domain" description="EGF-like" evidence="3">
    <location>
        <begin position="1435"/>
        <end position="1466"/>
    </location>
</feature>
<evidence type="ECO:0000313" key="4">
    <source>
        <dbReference type="EMBL" id="KRX00339.1"/>
    </source>
</evidence>
<feature type="domain" description="EGF-like" evidence="3">
    <location>
        <begin position="1567"/>
        <end position="1606"/>
    </location>
</feature>
<feature type="domain" description="EGF-like" evidence="3">
    <location>
        <begin position="257"/>
        <end position="294"/>
    </location>
</feature>
<dbReference type="InParanoid" id="A0A0V0QDR2"/>
<feature type="transmembrane region" description="Helical" evidence="2">
    <location>
        <begin position="1728"/>
        <end position="1747"/>
    </location>
</feature>
<dbReference type="InterPro" id="IPR009030">
    <property type="entry name" value="Growth_fac_rcpt_cys_sf"/>
</dbReference>
<evidence type="ECO:0000256" key="1">
    <source>
        <dbReference type="SAM" id="MobiDB-lite"/>
    </source>
</evidence>
<evidence type="ECO:0000259" key="3">
    <source>
        <dbReference type="SMART" id="SM00181"/>
    </source>
</evidence>
<name>A0A0V0QDR2_PSEPJ</name>
<organism evidence="4 5">
    <name type="scientific">Pseudocohnilembus persalinus</name>
    <name type="common">Ciliate</name>
    <dbReference type="NCBI Taxonomy" id="266149"/>
    <lineage>
        <taxon>Eukaryota</taxon>
        <taxon>Sar</taxon>
        <taxon>Alveolata</taxon>
        <taxon>Ciliophora</taxon>
        <taxon>Intramacronucleata</taxon>
        <taxon>Oligohymenophorea</taxon>
        <taxon>Scuticociliatia</taxon>
        <taxon>Philasterida</taxon>
        <taxon>Pseudocohnilembidae</taxon>
        <taxon>Pseudocohnilembus</taxon>
    </lineage>
</organism>